<feature type="compositionally biased region" description="Polar residues" evidence="1">
    <location>
        <begin position="94"/>
        <end position="104"/>
    </location>
</feature>
<feature type="region of interest" description="Disordered" evidence="1">
    <location>
        <begin position="73"/>
        <end position="129"/>
    </location>
</feature>
<sequence length="129" mass="13573">MPVFSKPLKPPPCRSLTIALIVVLILRIRLLTLPKDVAISLSGMLKGKEKQRFTEEGLAAVFQQAYLDDLKGGPAGSRACDPRSFIKGGPPPQSTRAPAATSSPKKLGTETPAKTAGGVKAHTAKASKK</sequence>
<dbReference type="HOGENOM" id="CLU_1949165_0_0_1"/>
<evidence type="ECO:0000256" key="1">
    <source>
        <dbReference type="SAM" id="MobiDB-lite"/>
    </source>
</evidence>
<dbReference type="Proteomes" id="UP000054477">
    <property type="component" value="Unassembled WGS sequence"/>
</dbReference>
<reference evidence="3" key="2">
    <citation type="submission" date="2015-01" db="EMBL/GenBank/DDBJ databases">
        <title>Evolutionary Origins and Diversification of the Mycorrhizal Mutualists.</title>
        <authorList>
            <consortium name="DOE Joint Genome Institute"/>
            <consortium name="Mycorrhizal Genomics Consortium"/>
            <person name="Kohler A."/>
            <person name="Kuo A."/>
            <person name="Nagy L.G."/>
            <person name="Floudas D."/>
            <person name="Copeland A."/>
            <person name="Barry K.W."/>
            <person name="Cichocki N."/>
            <person name="Veneault-Fourrey C."/>
            <person name="LaButti K."/>
            <person name="Lindquist E.A."/>
            <person name="Lipzen A."/>
            <person name="Lundell T."/>
            <person name="Morin E."/>
            <person name="Murat C."/>
            <person name="Riley R."/>
            <person name="Ohm R."/>
            <person name="Sun H."/>
            <person name="Tunlid A."/>
            <person name="Henrissat B."/>
            <person name="Grigoriev I.V."/>
            <person name="Hibbett D.S."/>
            <person name="Martin F."/>
        </authorList>
    </citation>
    <scope>NUCLEOTIDE SEQUENCE [LARGE SCALE GENOMIC DNA]</scope>
    <source>
        <strain evidence="3">LaAM-08-1</strain>
    </source>
</reference>
<name>A0A0C9Y3X5_9AGAR</name>
<dbReference type="AlphaFoldDB" id="A0A0C9Y3X5"/>
<reference evidence="2 3" key="1">
    <citation type="submission" date="2014-04" db="EMBL/GenBank/DDBJ databases">
        <authorList>
            <consortium name="DOE Joint Genome Institute"/>
            <person name="Kuo A."/>
            <person name="Kohler A."/>
            <person name="Nagy L.G."/>
            <person name="Floudas D."/>
            <person name="Copeland A."/>
            <person name="Barry K.W."/>
            <person name="Cichocki N."/>
            <person name="Veneault-Fourrey C."/>
            <person name="LaButti K."/>
            <person name="Lindquist E.A."/>
            <person name="Lipzen A."/>
            <person name="Lundell T."/>
            <person name="Morin E."/>
            <person name="Murat C."/>
            <person name="Sun H."/>
            <person name="Tunlid A."/>
            <person name="Henrissat B."/>
            <person name="Grigoriev I.V."/>
            <person name="Hibbett D.S."/>
            <person name="Martin F."/>
            <person name="Nordberg H.P."/>
            <person name="Cantor M.N."/>
            <person name="Hua S.X."/>
        </authorList>
    </citation>
    <scope>NUCLEOTIDE SEQUENCE [LARGE SCALE GENOMIC DNA]</scope>
    <source>
        <strain evidence="2 3">LaAM-08-1</strain>
    </source>
</reference>
<dbReference type="EMBL" id="KN838566">
    <property type="protein sequence ID" value="KIK04787.1"/>
    <property type="molecule type" value="Genomic_DNA"/>
</dbReference>
<evidence type="ECO:0000313" key="2">
    <source>
        <dbReference type="EMBL" id="KIK04787.1"/>
    </source>
</evidence>
<organism evidence="2 3">
    <name type="scientific">Laccaria amethystina LaAM-08-1</name>
    <dbReference type="NCBI Taxonomy" id="1095629"/>
    <lineage>
        <taxon>Eukaryota</taxon>
        <taxon>Fungi</taxon>
        <taxon>Dikarya</taxon>
        <taxon>Basidiomycota</taxon>
        <taxon>Agaricomycotina</taxon>
        <taxon>Agaricomycetes</taxon>
        <taxon>Agaricomycetidae</taxon>
        <taxon>Agaricales</taxon>
        <taxon>Agaricineae</taxon>
        <taxon>Hydnangiaceae</taxon>
        <taxon>Laccaria</taxon>
    </lineage>
</organism>
<gene>
    <name evidence="2" type="ORF">K443DRAFT_4331</name>
</gene>
<keyword evidence="3" id="KW-1185">Reference proteome</keyword>
<evidence type="ECO:0000313" key="3">
    <source>
        <dbReference type="Proteomes" id="UP000054477"/>
    </source>
</evidence>
<proteinExistence type="predicted"/>
<accession>A0A0C9Y3X5</accession>
<protein>
    <submittedName>
        <fullName evidence="2">Uncharacterized protein</fullName>
    </submittedName>
</protein>